<dbReference type="Pfam" id="PF16158">
    <property type="entry name" value="N_BRCA1_IG"/>
    <property type="match status" value="1"/>
</dbReference>
<accession>A0A1M5GB70</accession>
<organism evidence="4 5">
    <name type="scientific">Jatrophihabitans endophyticus</name>
    <dbReference type="NCBI Taxonomy" id="1206085"/>
    <lineage>
        <taxon>Bacteria</taxon>
        <taxon>Bacillati</taxon>
        <taxon>Actinomycetota</taxon>
        <taxon>Actinomycetes</taxon>
        <taxon>Jatrophihabitantales</taxon>
        <taxon>Jatrophihabitantaceae</taxon>
        <taxon>Jatrophihabitans</taxon>
    </lineage>
</organism>
<proteinExistence type="predicted"/>
<dbReference type="STRING" id="1206085.SAMN05443575_1118"/>
<reference evidence="4 5" key="1">
    <citation type="submission" date="2016-11" db="EMBL/GenBank/DDBJ databases">
        <authorList>
            <person name="Jaros S."/>
            <person name="Januszkiewicz K."/>
            <person name="Wedrychowicz H."/>
        </authorList>
    </citation>
    <scope>NUCLEOTIDE SEQUENCE [LARGE SCALE GENOMIC DNA]</scope>
    <source>
        <strain evidence="4 5">DSM 45627</strain>
    </source>
</reference>
<evidence type="ECO:0000256" key="2">
    <source>
        <dbReference type="SAM" id="Phobius"/>
    </source>
</evidence>
<sequence length="293" mass="31020">MADQATRAAAIEAFADRLRELRAGSGNPSFRELAGRSRAISHTTLHEAAQGNRLPSWPTTVEFVKACGGDPDAYRERWQAADRVVSATDDDPVTPADPATPAAAAPAAARTGGSRPRWLPYAVAGGVVVVLAAAVLVVLGLTSGSDGGSSGGTATRYTAADCSVRQTDPPSAPPAHQGDAEVFVRDVSLTDCTHVVAGSTVKKVWRFRNIGTVTWRGYALHRIDLPQRRGDCQTIADVPVPTTLPGRTVDVAVSISTPTRATFCFVRFKMVDATGRTTFPASRPVNFQIIVDR</sequence>
<dbReference type="InterPro" id="IPR013783">
    <property type="entry name" value="Ig-like_fold"/>
</dbReference>
<dbReference type="Proteomes" id="UP000186132">
    <property type="component" value="Unassembled WGS sequence"/>
</dbReference>
<feature type="domain" description="Nbr1 FW" evidence="3">
    <location>
        <begin position="189"/>
        <end position="279"/>
    </location>
</feature>
<evidence type="ECO:0000313" key="5">
    <source>
        <dbReference type="Proteomes" id="UP000186132"/>
    </source>
</evidence>
<feature type="region of interest" description="Disordered" evidence="1">
    <location>
        <begin position="87"/>
        <end position="114"/>
    </location>
</feature>
<evidence type="ECO:0000259" key="3">
    <source>
        <dbReference type="Pfam" id="PF16158"/>
    </source>
</evidence>
<gene>
    <name evidence="4" type="ORF">SAMN05443575_1118</name>
</gene>
<dbReference type="GO" id="GO:0005975">
    <property type="term" value="P:carbohydrate metabolic process"/>
    <property type="evidence" value="ECO:0007669"/>
    <property type="project" value="UniProtKB-ARBA"/>
</dbReference>
<evidence type="ECO:0000313" key="4">
    <source>
        <dbReference type="EMBL" id="SHG00964.1"/>
    </source>
</evidence>
<dbReference type="Pfam" id="PF13560">
    <property type="entry name" value="HTH_31"/>
    <property type="match status" value="1"/>
</dbReference>
<dbReference type="OrthoDB" id="166850at2"/>
<keyword evidence="2" id="KW-1133">Transmembrane helix</keyword>
<protein>
    <submittedName>
        <fullName evidence="4">Ig-like domain-containing protein</fullName>
    </submittedName>
</protein>
<dbReference type="Gene3D" id="2.60.40.10">
    <property type="entry name" value="Immunoglobulins"/>
    <property type="match status" value="1"/>
</dbReference>
<feature type="compositionally biased region" description="Low complexity" evidence="1">
    <location>
        <begin position="93"/>
        <end position="109"/>
    </location>
</feature>
<keyword evidence="2" id="KW-0472">Membrane</keyword>
<keyword evidence="2" id="KW-0812">Transmembrane</keyword>
<feature type="transmembrane region" description="Helical" evidence="2">
    <location>
        <begin position="118"/>
        <end position="141"/>
    </location>
</feature>
<dbReference type="CDD" id="cd14947">
    <property type="entry name" value="NBR1_like"/>
    <property type="match status" value="1"/>
</dbReference>
<dbReference type="AlphaFoldDB" id="A0A1M5GB70"/>
<dbReference type="EMBL" id="FQVU01000002">
    <property type="protein sequence ID" value="SHG00964.1"/>
    <property type="molecule type" value="Genomic_DNA"/>
</dbReference>
<name>A0A1M5GB70_9ACTN</name>
<evidence type="ECO:0000256" key="1">
    <source>
        <dbReference type="SAM" id="MobiDB-lite"/>
    </source>
</evidence>
<dbReference type="InterPro" id="IPR032350">
    <property type="entry name" value="Nbr1_FW"/>
</dbReference>
<keyword evidence="5" id="KW-1185">Reference proteome</keyword>
<dbReference type="RefSeq" id="WP_073387346.1">
    <property type="nucleotide sequence ID" value="NZ_FQVU01000002.1"/>
</dbReference>